<proteinExistence type="predicted"/>
<dbReference type="AlphaFoldDB" id="A0A2M6XE48"/>
<evidence type="ECO:0000313" key="1">
    <source>
        <dbReference type="EMBL" id="PIU03961.1"/>
    </source>
</evidence>
<name>A0A2M6XE48_9BACT</name>
<protein>
    <submittedName>
        <fullName evidence="1">Uncharacterized protein</fullName>
    </submittedName>
</protein>
<dbReference type="Proteomes" id="UP000228996">
    <property type="component" value="Unassembled WGS sequence"/>
</dbReference>
<dbReference type="EMBL" id="PEYO01000002">
    <property type="protein sequence ID" value="PIU03961.1"/>
    <property type="molecule type" value="Genomic_DNA"/>
</dbReference>
<evidence type="ECO:0000313" key="2">
    <source>
        <dbReference type="Proteomes" id="UP000228996"/>
    </source>
</evidence>
<gene>
    <name evidence="1" type="ORF">COT44_00335</name>
</gene>
<dbReference type="Gene3D" id="1.20.5.190">
    <property type="match status" value="1"/>
</dbReference>
<comment type="caution">
    <text evidence="1">The sequence shown here is derived from an EMBL/GenBank/DDBJ whole genome shotgun (WGS) entry which is preliminary data.</text>
</comment>
<organism evidence="1 2">
    <name type="scientific">Candidatus Shapirobacteria bacterium CG08_land_8_20_14_0_20_39_18</name>
    <dbReference type="NCBI Taxonomy" id="1974883"/>
    <lineage>
        <taxon>Bacteria</taxon>
        <taxon>Candidatus Shapironibacteriota</taxon>
    </lineage>
</organism>
<sequence length="91" mass="10514">MLTKSDFQSIKDILKNTATKDDLTSLATKDDFESIKQDLGILKTDVKTIKNDVTKVRRDMTTLFDFLDKDFLDLRQRVDRIEEHLGLPPLS</sequence>
<dbReference type="SUPFAM" id="SSF58100">
    <property type="entry name" value="Bacterial hemolysins"/>
    <property type="match status" value="1"/>
</dbReference>
<reference evidence="2" key="1">
    <citation type="submission" date="2017-09" db="EMBL/GenBank/DDBJ databases">
        <title>Depth-based differentiation of microbial function through sediment-hosted aquifers and enrichment of novel symbionts in the deep terrestrial subsurface.</title>
        <authorList>
            <person name="Probst A.J."/>
            <person name="Ladd B."/>
            <person name="Jarett J.K."/>
            <person name="Geller-Mcgrath D.E."/>
            <person name="Sieber C.M.K."/>
            <person name="Emerson J.B."/>
            <person name="Anantharaman K."/>
            <person name="Thomas B.C."/>
            <person name="Malmstrom R."/>
            <person name="Stieglmeier M."/>
            <person name="Klingl A."/>
            <person name="Woyke T."/>
            <person name="Ryan C.M."/>
            <person name="Banfield J.F."/>
        </authorList>
    </citation>
    <scope>NUCLEOTIDE SEQUENCE [LARGE SCALE GENOMIC DNA]</scope>
</reference>
<accession>A0A2M6XE48</accession>